<dbReference type="STRING" id="6313.A0A0K0DJY4"/>
<dbReference type="WBParaSite" id="ACAC_0001177001-mRNA-1">
    <property type="protein sequence ID" value="ACAC_0001177001-mRNA-1"/>
    <property type="gene ID" value="ACAC_0001177001"/>
</dbReference>
<evidence type="ECO:0000313" key="4">
    <source>
        <dbReference type="Proteomes" id="UP000035642"/>
    </source>
</evidence>
<reference evidence="4" key="1">
    <citation type="submission" date="2012-09" db="EMBL/GenBank/DDBJ databases">
        <authorList>
            <person name="Martin A.A."/>
        </authorList>
    </citation>
    <scope>NUCLEOTIDE SEQUENCE</scope>
</reference>
<dbReference type="InterPro" id="IPR023780">
    <property type="entry name" value="Chromo_domain"/>
</dbReference>
<name>A0A0K0DJY4_ANGCA</name>
<evidence type="ECO:0000256" key="1">
    <source>
        <dbReference type="ARBA" id="ARBA00004123"/>
    </source>
</evidence>
<dbReference type="InterPro" id="IPR016197">
    <property type="entry name" value="Chromo-like_dom_sf"/>
</dbReference>
<dbReference type="Pfam" id="PF00385">
    <property type="entry name" value="Chromo"/>
    <property type="match status" value="1"/>
</dbReference>
<dbReference type="PRINTS" id="PR00504">
    <property type="entry name" value="CHROMODOMAIN"/>
</dbReference>
<dbReference type="Proteomes" id="UP000035642">
    <property type="component" value="Unassembled WGS sequence"/>
</dbReference>
<evidence type="ECO:0000313" key="5">
    <source>
        <dbReference type="WBParaSite" id="ACAC_0001177001-mRNA-1"/>
    </source>
</evidence>
<keyword evidence="2" id="KW-0539">Nucleus</keyword>
<accession>A0A0K0DJY4</accession>
<reference evidence="5" key="2">
    <citation type="submission" date="2017-02" db="UniProtKB">
        <authorList>
            <consortium name="WormBaseParasite"/>
        </authorList>
    </citation>
    <scope>IDENTIFICATION</scope>
</reference>
<comment type="subcellular location">
    <subcellularLocation>
        <location evidence="1">Nucleus</location>
    </subcellularLocation>
</comment>
<dbReference type="InterPro" id="IPR000953">
    <property type="entry name" value="Chromo/chromo_shadow_dom"/>
</dbReference>
<dbReference type="SMART" id="SM00298">
    <property type="entry name" value="CHROMO"/>
    <property type="match status" value="1"/>
</dbReference>
<feature type="domain" description="Chromo" evidence="3">
    <location>
        <begin position="18"/>
        <end position="77"/>
    </location>
</feature>
<keyword evidence="4" id="KW-1185">Reference proteome</keyword>
<dbReference type="InterPro" id="IPR023779">
    <property type="entry name" value="Chromodomain_CS"/>
</dbReference>
<evidence type="ECO:0000259" key="3">
    <source>
        <dbReference type="PROSITE" id="PS50013"/>
    </source>
</evidence>
<organism evidence="4 5">
    <name type="scientific">Angiostrongylus cantonensis</name>
    <name type="common">Rat lungworm</name>
    <dbReference type="NCBI Taxonomy" id="6313"/>
    <lineage>
        <taxon>Eukaryota</taxon>
        <taxon>Metazoa</taxon>
        <taxon>Ecdysozoa</taxon>
        <taxon>Nematoda</taxon>
        <taxon>Chromadorea</taxon>
        <taxon>Rhabditida</taxon>
        <taxon>Rhabditina</taxon>
        <taxon>Rhabditomorpha</taxon>
        <taxon>Strongyloidea</taxon>
        <taxon>Metastrongylidae</taxon>
        <taxon>Angiostrongylus</taxon>
    </lineage>
</organism>
<dbReference type="PROSITE" id="PS00598">
    <property type="entry name" value="CHROMO_1"/>
    <property type="match status" value="1"/>
</dbReference>
<dbReference type="SUPFAM" id="SSF54160">
    <property type="entry name" value="Chromo domain-like"/>
    <property type="match status" value="1"/>
</dbReference>
<dbReference type="PROSITE" id="PS50013">
    <property type="entry name" value="CHROMO_2"/>
    <property type="match status" value="1"/>
</dbReference>
<protein>
    <submittedName>
        <fullName evidence="5">Chromo domain-containing protein</fullName>
    </submittedName>
</protein>
<dbReference type="AlphaFoldDB" id="A0A0K0DJY4"/>
<sequence length="79" mass="9396">MGKDKKKEDEDDNGEDVFVVESVINKRKNKDGKVEYLLKWQGFPLEESTWEPEENVACHELIAEFERKRSKVERSQFYS</sequence>
<dbReference type="InterPro" id="IPR017984">
    <property type="entry name" value="Chromo_dom_subgr"/>
</dbReference>
<proteinExistence type="predicted"/>
<evidence type="ECO:0000256" key="2">
    <source>
        <dbReference type="ARBA" id="ARBA00023242"/>
    </source>
</evidence>
<dbReference type="PANTHER" id="PTHR22812">
    <property type="entry name" value="CHROMOBOX PROTEIN"/>
    <property type="match status" value="1"/>
</dbReference>
<dbReference type="InterPro" id="IPR051219">
    <property type="entry name" value="Heterochromatin_chromo-domain"/>
</dbReference>
<dbReference type="GO" id="GO:0005634">
    <property type="term" value="C:nucleus"/>
    <property type="evidence" value="ECO:0007669"/>
    <property type="project" value="UniProtKB-SubCell"/>
</dbReference>
<dbReference type="Gene3D" id="2.40.50.40">
    <property type="match status" value="1"/>
</dbReference>